<reference evidence="3" key="1">
    <citation type="journal article" date="2019" name="Int. J. Syst. Evol. Microbiol.">
        <title>The Global Catalogue of Microorganisms (GCM) 10K type strain sequencing project: providing services to taxonomists for standard genome sequencing and annotation.</title>
        <authorList>
            <consortium name="The Broad Institute Genomics Platform"/>
            <consortium name="The Broad Institute Genome Sequencing Center for Infectious Disease"/>
            <person name="Wu L."/>
            <person name="Ma J."/>
        </authorList>
    </citation>
    <scope>NUCLEOTIDE SEQUENCE [LARGE SCALE GENOMIC DNA]</scope>
    <source>
        <strain evidence="3">CGMCC 1.3601</strain>
    </source>
</reference>
<evidence type="ECO:0000313" key="3">
    <source>
        <dbReference type="Proteomes" id="UP000658754"/>
    </source>
</evidence>
<dbReference type="EMBL" id="BMKV01000005">
    <property type="protein sequence ID" value="GGI89291.1"/>
    <property type="molecule type" value="Genomic_DNA"/>
</dbReference>
<comment type="caution">
    <text evidence="2">The sequence shown here is derived from an EMBL/GenBank/DDBJ whole genome shotgun (WGS) entry which is preliminary data.</text>
</comment>
<proteinExistence type="predicted"/>
<name>A0ABQ2CIA9_9MICC</name>
<gene>
    <name evidence="2" type="ORF">GCM10007175_28220</name>
</gene>
<evidence type="ECO:0000256" key="1">
    <source>
        <dbReference type="SAM" id="MobiDB-lite"/>
    </source>
</evidence>
<sequence length="109" mass="11742">MSIYPFRGLKGGLWPSTLVPVLPWLFFSLAAAGVTHGMLLASRAAASPVVPGGCQPLPPIRVSGVTRTRERPPRNTELTLPPIPRNTNLDTLMQQGLLIANANRTGTFR</sequence>
<accession>A0ABQ2CIA9</accession>
<keyword evidence="3" id="KW-1185">Reference proteome</keyword>
<evidence type="ECO:0000313" key="2">
    <source>
        <dbReference type="EMBL" id="GGI89291.1"/>
    </source>
</evidence>
<protein>
    <submittedName>
        <fullName evidence="2">Uncharacterized protein</fullName>
    </submittedName>
</protein>
<feature type="region of interest" description="Disordered" evidence="1">
    <location>
        <begin position="65"/>
        <end position="84"/>
    </location>
</feature>
<organism evidence="2 3">
    <name type="scientific">Pseudarthrobacter scleromae</name>
    <dbReference type="NCBI Taxonomy" id="158897"/>
    <lineage>
        <taxon>Bacteria</taxon>
        <taxon>Bacillati</taxon>
        <taxon>Actinomycetota</taxon>
        <taxon>Actinomycetes</taxon>
        <taxon>Micrococcales</taxon>
        <taxon>Micrococcaceae</taxon>
        <taxon>Pseudarthrobacter</taxon>
    </lineage>
</organism>
<dbReference type="Proteomes" id="UP000658754">
    <property type="component" value="Unassembled WGS sequence"/>
</dbReference>